<proteinExistence type="predicted"/>
<dbReference type="HOGENOM" id="CLU_1882482_0_0_0"/>
<evidence type="ECO:0000313" key="2">
    <source>
        <dbReference type="Proteomes" id="UP000001029"/>
    </source>
</evidence>
<dbReference type="Proteomes" id="UP000001029">
    <property type="component" value="Chromosome"/>
</dbReference>
<keyword evidence="2" id="KW-1185">Reference proteome</keyword>
<sequence>MPSGSGFSVGGGIGGGVSGNFGLNNSSGYTDMAWVNNQTSIIGTNSVNIEADKTHIAGAVIANVTDSDQAMLTSFHEGVAHQGIEVGMFKGQDGVVLRGSQRAVEETGKSSGIHEQIAFYMEIRLQERLATFRRK</sequence>
<dbReference type="AlphaFoldDB" id="B2KBJ4"/>
<evidence type="ECO:0000313" key="1">
    <source>
        <dbReference type="EMBL" id="ACC98016.1"/>
    </source>
</evidence>
<organism evidence="1 2">
    <name type="scientific">Elusimicrobium minutum (strain Pei191)</name>
    <dbReference type="NCBI Taxonomy" id="445932"/>
    <lineage>
        <taxon>Bacteria</taxon>
        <taxon>Pseudomonadati</taxon>
        <taxon>Elusimicrobiota</taxon>
        <taxon>Elusimicrobia</taxon>
        <taxon>Elusimicrobiales</taxon>
        <taxon>Elusimicrobiaceae</taxon>
        <taxon>Elusimicrobium</taxon>
    </lineage>
</organism>
<accession>B2KBJ4</accession>
<name>B2KBJ4_ELUMP</name>
<dbReference type="KEGG" id="emi:Emin_0459"/>
<protein>
    <submittedName>
        <fullName evidence="1">Uncharacterized protein</fullName>
    </submittedName>
</protein>
<dbReference type="STRING" id="445932.Emin_0459"/>
<gene>
    <name evidence="1" type="ordered locus">Emin_0459</name>
</gene>
<reference evidence="1 2" key="1">
    <citation type="journal article" date="2009" name="Appl. Environ. Microbiol.">
        <title>Genomic analysis of 'Elusimicrobium minutum,' the first cultivated representative of the phylum 'Elusimicrobia' (formerly termite group 1).</title>
        <authorList>
            <person name="Herlemann D.P.R."/>
            <person name="Geissinger O."/>
            <person name="Ikeda-Ohtsubo W."/>
            <person name="Kunin V."/>
            <person name="Sun H."/>
            <person name="Lapidus A."/>
            <person name="Hugenholtz P."/>
            <person name="Brune A."/>
        </authorList>
    </citation>
    <scope>NUCLEOTIDE SEQUENCE [LARGE SCALE GENOMIC DNA]</scope>
    <source>
        <strain evidence="1 2">Pei191</strain>
    </source>
</reference>
<dbReference type="EMBL" id="CP001055">
    <property type="protein sequence ID" value="ACC98016.1"/>
    <property type="molecule type" value="Genomic_DNA"/>
</dbReference>